<protein>
    <recommendedName>
        <fullName evidence="1">Reverse transcriptase domain-containing protein</fullName>
    </recommendedName>
</protein>
<comment type="caution">
    <text evidence="2">The sequence shown here is derived from an EMBL/GenBank/DDBJ whole genome shotgun (WGS) entry which is preliminary data.</text>
</comment>
<accession>A0A2G8KSM1</accession>
<dbReference type="STRING" id="307972.A0A2G8KSM1"/>
<dbReference type="AlphaFoldDB" id="A0A2G8KSM1"/>
<dbReference type="InterPro" id="IPR000477">
    <property type="entry name" value="RT_dom"/>
</dbReference>
<evidence type="ECO:0000313" key="2">
    <source>
        <dbReference type="EMBL" id="PIK50955.1"/>
    </source>
</evidence>
<proteinExistence type="predicted"/>
<evidence type="ECO:0000259" key="1">
    <source>
        <dbReference type="PROSITE" id="PS50878"/>
    </source>
</evidence>
<dbReference type="OrthoDB" id="416454at2759"/>
<dbReference type="EMBL" id="MRZV01000397">
    <property type="protein sequence ID" value="PIK50955.1"/>
    <property type="molecule type" value="Genomic_DNA"/>
</dbReference>
<keyword evidence="3" id="KW-1185">Reference proteome</keyword>
<sequence>MFDNMELQSTFIDCMNFQFYWVSNYCAIFTTIVNKSFAEGTFPSILKTAYIRPLLKKTGLDKEVLKNYRPVANLGFLGKTIERVVSARLSTVINEHNLSDKFQSAYRPKHSIETALLRVQNDILTAMDEGNATALILLDLSAAFDTVDHNILLGRLRDFIGLRGNALKWCQSYLTNRPEYVRIGTPLPFQFSMIMRSARSVLGPQWFTVYTYPVHKIILKYELQYHVYADDTQLHMSFKPTQKCANQSIKNIEFCICEIRKWMQENFLKLNDDKTEFVLFGSRQQLSKVHVPHITIGDSDITLAASARNLGVIFDSSMSLKNHVSNIVRSASFHIRNIGRIRKYLNPRATEQIVHSFVTSRLDMGNSLLFGLPQVQIIRLKRI</sequence>
<dbReference type="Proteomes" id="UP000230750">
    <property type="component" value="Unassembled WGS sequence"/>
</dbReference>
<dbReference type="PROSITE" id="PS50878">
    <property type="entry name" value="RT_POL"/>
    <property type="match status" value="1"/>
</dbReference>
<gene>
    <name evidence="2" type="ORF">BSL78_12172</name>
</gene>
<reference evidence="2 3" key="1">
    <citation type="journal article" date="2017" name="PLoS Biol.">
        <title>The sea cucumber genome provides insights into morphological evolution and visceral regeneration.</title>
        <authorList>
            <person name="Zhang X."/>
            <person name="Sun L."/>
            <person name="Yuan J."/>
            <person name="Sun Y."/>
            <person name="Gao Y."/>
            <person name="Zhang L."/>
            <person name="Li S."/>
            <person name="Dai H."/>
            <person name="Hamel J.F."/>
            <person name="Liu C."/>
            <person name="Yu Y."/>
            <person name="Liu S."/>
            <person name="Lin W."/>
            <person name="Guo K."/>
            <person name="Jin S."/>
            <person name="Xu P."/>
            <person name="Storey K.B."/>
            <person name="Huan P."/>
            <person name="Zhang T."/>
            <person name="Zhou Y."/>
            <person name="Zhang J."/>
            <person name="Lin C."/>
            <person name="Li X."/>
            <person name="Xing L."/>
            <person name="Huo D."/>
            <person name="Sun M."/>
            <person name="Wang L."/>
            <person name="Mercier A."/>
            <person name="Li F."/>
            <person name="Yang H."/>
            <person name="Xiang J."/>
        </authorList>
    </citation>
    <scope>NUCLEOTIDE SEQUENCE [LARGE SCALE GENOMIC DNA]</scope>
    <source>
        <strain evidence="2">Shaxun</strain>
        <tissue evidence="2">Muscle</tissue>
    </source>
</reference>
<dbReference type="Pfam" id="PF00078">
    <property type="entry name" value="RVT_1"/>
    <property type="match status" value="1"/>
</dbReference>
<dbReference type="InterPro" id="IPR043502">
    <property type="entry name" value="DNA/RNA_pol_sf"/>
</dbReference>
<feature type="domain" description="Reverse transcriptase" evidence="1">
    <location>
        <begin position="35"/>
        <end position="314"/>
    </location>
</feature>
<dbReference type="PANTHER" id="PTHR33332">
    <property type="entry name" value="REVERSE TRANSCRIPTASE DOMAIN-CONTAINING PROTEIN"/>
    <property type="match status" value="1"/>
</dbReference>
<dbReference type="CDD" id="cd01650">
    <property type="entry name" value="RT_nLTR_like"/>
    <property type="match status" value="1"/>
</dbReference>
<evidence type="ECO:0000313" key="3">
    <source>
        <dbReference type="Proteomes" id="UP000230750"/>
    </source>
</evidence>
<organism evidence="2 3">
    <name type="scientific">Stichopus japonicus</name>
    <name type="common">Sea cucumber</name>
    <dbReference type="NCBI Taxonomy" id="307972"/>
    <lineage>
        <taxon>Eukaryota</taxon>
        <taxon>Metazoa</taxon>
        <taxon>Echinodermata</taxon>
        <taxon>Eleutherozoa</taxon>
        <taxon>Echinozoa</taxon>
        <taxon>Holothuroidea</taxon>
        <taxon>Aspidochirotacea</taxon>
        <taxon>Aspidochirotida</taxon>
        <taxon>Stichopodidae</taxon>
        <taxon>Apostichopus</taxon>
    </lineage>
</organism>
<dbReference type="SUPFAM" id="SSF56672">
    <property type="entry name" value="DNA/RNA polymerases"/>
    <property type="match status" value="1"/>
</dbReference>
<name>A0A2G8KSM1_STIJA</name>